<comment type="function">
    <text evidence="1">Core subunit of the mitochondrial membrane respiratory chain NADH dehydrogenase (Complex I) that is believed to belong to the minimal assembly required for catalysis. Complex I functions in the transfer of electrons from NADH to the respiratory chain. The immediate electron acceptor for the enzyme is believed to be ubiquinone.</text>
</comment>
<comment type="caution">
    <text evidence="12">The sequence shown here is derived from an EMBL/GenBank/DDBJ whole genome shotgun (WGS) entry which is preliminary data.</text>
</comment>
<dbReference type="InterPro" id="IPR038430">
    <property type="entry name" value="NDAH_ubi_oxred_su3_sf"/>
</dbReference>
<evidence type="ECO:0000256" key="10">
    <source>
        <dbReference type="ARBA" id="ARBA00049551"/>
    </source>
</evidence>
<dbReference type="Gene3D" id="1.20.58.1610">
    <property type="entry name" value="NADH:ubiquinone/plastoquinone oxidoreductase, chain 3"/>
    <property type="match status" value="1"/>
</dbReference>
<dbReference type="InterPro" id="IPR000440">
    <property type="entry name" value="NADH_UbQ/plastoQ_OxRdtase_su3"/>
</dbReference>
<evidence type="ECO:0000256" key="8">
    <source>
        <dbReference type="ARBA" id="ARBA00023136"/>
    </source>
</evidence>
<comment type="similarity">
    <text evidence="3">Belongs to the complex I subunit 3 family.</text>
</comment>
<comment type="catalytic activity">
    <reaction evidence="10">
        <text>a ubiquinone + NADH + 5 H(+)(in) = a ubiquinol + NAD(+) + 4 H(+)(out)</text>
        <dbReference type="Rhea" id="RHEA:29091"/>
        <dbReference type="Rhea" id="RHEA-COMP:9565"/>
        <dbReference type="Rhea" id="RHEA-COMP:9566"/>
        <dbReference type="ChEBI" id="CHEBI:15378"/>
        <dbReference type="ChEBI" id="CHEBI:16389"/>
        <dbReference type="ChEBI" id="CHEBI:17976"/>
        <dbReference type="ChEBI" id="CHEBI:57540"/>
        <dbReference type="ChEBI" id="CHEBI:57945"/>
        <dbReference type="EC" id="7.1.1.2"/>
    </reaction>
</comment>
<organism evidence="12 13">
    <name type="scientific">Tetrabaena socialis</name>
    <dbReference type="NCBI Taxonomy" id="47790"/>
    <lineage>
        <taxon>Eukaryota</taxon>
        <taxon>Viridiplantae</taxon>
        <taxon>Chlorophyta</taxon>
        <taxon>core chlorophytes</taxon>
        <taxon>Chlorophyceae</taxon>
        <taxon>CS clade</taxon>
        <taxon>Chlamydomonadales</taxon>
        <taxon>Tetrabaenaceae</taxon>
        <taxon>Tetrabaena</taxon>
    </lineage>
</organism>
<reference evidence="12 13" key="1">
    <citation type="journal article" date="2017" name="Mol. Biol. Evol.">
        <title>The 4-celled Tetrabaena socialis nuclear genome reveals the essential components for genetic control of cell number at the origin of multicellularity in the volvocine lineage.</title>
        <authorList>
            <person name="Featherston J."/>
            <person name="Arakaki Y."/>
            <person name="Hanschen E.R."/>
            <person name="Ferris P.J."/>
            <person name="Michod R.E."/>
            <person name="Olson B.J.S.C."/>
            <person name="Nozaki H."/>
            <person name="Durand P.M."/>
        </authorList>
    </citation>
    <scope>NUCLEOTIDE SEQUENCE [LARGE SCALE GENOMIC DNA]</scope>
    <source>
        <strain evidence="12 13">NIES-571</strain>
    </source>
</reference>
<dbReference type="OrthoDB" id="564062at2759"/>
<evidence type="ECO:0000256" key="5">
    <source>
        <dbReference type="ARBA" id="ARBA00022448"/>
    </source>
</evidence>
<evidence type="ECO:0000256" key="7">
    <source>
        <dbReference type="ARBA" id="ARBA00022989"/>
    </source>
</evidence>
<evidence type="ECO:0000313" key="12">
    <source>
        <dbReference type="EMBL" id="PNH06878.1"/>
    </source>
</evidence>
<keyword evidence="13" id="KW-1185">Reference proteome</keyword>
<sequence length="69" mass="7796">MYLLFDIEIAYLFPYAMTHASVPMYWTMNLFLAILVAGFAYEWGMGALEWREALRAASLLVDASDALVA</sequence>
<keyword evidence="5" id="KW-0813">Transport</keyword>
<keyword evidence="8 11" id="KW-0472">Membrane</keyword>
<feature type="transmembrane region" description="Helical" evidence="11">
    <location>
        <begin position="20"/>
        <end position="41"/>
    </location>
</feature>
<dbReference type="AlphaFoldDB" id="A0A2J8A308"/>
<evidence type="ECO:0000313" key="13">
    <source>
        <dbReference type="Proteomes" id="UP000236333"/>
    </source>
</evidence>
<dbReference type="Pfam" id="PF00507">
    <property type="entry name" value="Oxidored_q4"/>
    <property type="match status" value="1"/>
</dbReference>
<keyword evidence="7 11" id="KW-1133">Transmembrane helix</keyword>
<name>A0A2J8A308_9CHLO</name>
<evidence type="ECO:0000256" key="3">
    <source>
        <dbReference type="ARBA" id="ARBA00008472"/>
    </source>
</evidence>
<evidence type="ECO:0000256" key="9">
    <source>
        <dbReference type="ARBA" id="ARBA00031029"/>
    </source>
</evidence>
<dbReference type="PANTHER" id="PTHR11058">
    <property type="entry name" value="NADH-UBIQUINONE OXIDOREDUCTASE CHAIN 3"/>
    <property type="match status" value="1"/>
</dbReference>
<dbReference type="PANTHER" id="PTHR11058:SF9">
    <property type="entry name" value="NADH-UBIQUINONE OXIDOREDUCTASE CHAIN 3"/>
    <property type="match status" value="1"/>
</dbReference>
<dbReference type="Proteomes" id="UP000236333">
    <property type="component" value="Unassembled WGS sequence"/>
</dbReference>
<evidence type="ECO:0000256" key="1">
    <source>
        <dbReference type="ARBA" id="ARBA00003257"/>
    </source>
</evidence>
<accession>A0A2J8A308</accession>
<dbReference type="GO" id="GO:0030964">
    <property type="term" value="C:NADH dehydrogenase complex"/>
    <property type="evidence" value="ECO:0007669"/>
    <property type="project" value="TreeGrafter"/>
</dbReference>
<comment type="subcellular location">
    <subcellularLocation>
        <location evidence="2">Membrane</location>
    </subcellularLocation>
</comment>
<gene>
    <name evidence="12" type="ORF">TSOC_006707</name>
</gene>
<keyword evidence="6 11" id="KW-0812">Transmembrane</keyword>
<evidence type="ECO:0000256" key="11">
    <source>
        <dbReference type="SAM" id="Phobius"/>
    </source>
</evidence>
<protein>
    <recommendedName>
        <fullName evidence="4">NADH-ubiquinone oxidoreductase chain 3</fullName>
    </recommendedName>
    <alternativeName>
        <fullName evidence="9">NADH dehydrogenase subunit 3</fullName>
    </alternativeName>
</protein>
<evidence type="ECO:0000256" key="2">
    <source>
        <dbReference type="ARBA" id="ARBA00004370"/>
    </source>
</evidence>
<evidence type="ECO:0000256" key="4">
    <source>
        <dbReference type="ARBA" id="ARBA00021007"/>
    </source>
</evidence>
<evidence type="ECO:0000256" key="6">
    <source>
        <dbReference type="ARBA" id="ARBA00022692"/>
    </source>
</evidence>
<dbReference type="GO" id="GO:0008137">
    <property type="term" value="F:NADH dehydrogenase (ubiquinone) activity"/>
    <property type="evidence" value="ECO:0007669"/>
    <property type="project" value="UniProtKB-EC"/>
</dbReference>
<dbReference type="EMBL" id="PGGS01000210">
    <property type="protein sequence ID" value="PNH06878.1"/>
    <property type="molecule type" value="Genomic_DNA"/>
</dbReference>
<proteinExistence type="inferred from homology"/>